<dbReference type="PRINTS" id="PR00617">
    <property type="entry name" value="COPPERFIST"/>
</dbReference>
<dbReference type="PROSITE" id="PS50073">
    <property type="entry name" value="COPPER_FIST_2"/>
    <property type="match status" value="1"/>
</dbReference>
<keyword evidence="5" id="KW-0805">Transcription regulation</keyword>
<dbReference type="Gene3D" id="3.90.430.10">
    <property type="entry name" value="Copper fist DNA-binding domain"/>
    <property type="match status" value="1"/>
</dbReference>
<evidence type="ECO:0000313" key="11">
    <source>
        <dbReference type="Proteomes" id="UP000700596"/>
    </source>
</evidence>
<dbReference type="InterPro" id="IPR001083">
    <property type="entry name" value="Cu_fist_DNA-bd_dom"/>
</dbReference>
<dbReference type="PANTHER" id="PTHR28088:SF5">
    <property type="entry name" value="TRANSCRIPTIONAL ACTIVATOR HAA1-RELATED"/>
    <property type="match status" value="1"/>
</dbReference>
<keyword evidence="3" id="KW-0862">Zinc</keyword>
<dbReference type="GO" id="GO:0006879">
    <property type="term" value="P:intracellular iron ion homeostasis"/>
    <property type="evidence" value="ECO:0007669"/>
    <property type="project" value="TreeGrafter"/>
</dbReference>
<sequence length="514" mass="55342">MPVIEGEKYACISCIKGHRVSGCLHNDRELHHINPKGRPVKQCEHCRGARKSKSHHAKCDCGDKKDKDKHKDKGDVKGEWLVMADDSNHIDLPTDNESGCCCHTTGKCICGNKKEPLDLKLDTGRQTLHSARAKPKLTTTQSESTLMVFANGHHRPCHRNNNTAHVSGAPYNYKHSRPQSLHGHAAFASYTQGTSNPPSDSTITRAMDTHSLSNNDFYAFLGSAQRSADNVPVAPLTANLETSDFQDPLFTSQSAVFGHDGNSPTDSPLGDALSTPQYPWYSAIAPVNRNLAFGSLSTSPSQDCLPYLENEWAIPSAGLNNPYWSAGDLPLDPTKLSSLTQPPSNPGLTTTGSSSQSEMGDPIMLGDLDLCKSAHSSPSDTGHPKAPQSAVSETLFWEDSPAFRPATSLSNDVRSIPTSVPPSTASTDAQTPEFDFTNSGYLPRASAPSRTSPSAEDPMLSYLEASFDKSLFPATDSTAADLGAIAMPCDTENDNWLSGFDLGFRAGFPMDGYL</sequence>
<dbReference type="SMART" id="SM01090">
    <property type="entry name" value="Copper-fist"/>
    <property type="match status" value="1"/>
</dbReference>
<dbReference type="Pfam" id="PF00649">
    <property type="entry name" value="Copper-fist"/>
    <property type="match status" value="1"/>
</dbReference>
<dbReference type="GO" id="GO:0005634">
    <property type="term" value="C:nucleus"/>
    <property type="evidence" value="ECO:0007669"/>
    <property type="project" value="UniProtKB-SubCell"/>
</dbReference>
<dbReference type="InterPro" id="IPR051763">
    <property type="entry name" value="Copper_Homeo_Regul"/>
</dbReference>
<feature type="compositionally biased region" description="Low complexity" evidence="8">
    <location>
        <begin position="443"/>
        <end position="455"/>
    </location>
</feature>
<evidence type="ECO:0000256" key="3">
    <source>
        <dbReference type="ARBA" id="ARBA00022833"/>
    </source>
</evidence>
<proteinExistence type="predicted"/>
<dbReference type="GO" id="GO:0000981">
    <property type="term" value="F:DNA-binding transcription factor activity, RNA polymerase II-specific"/>
    <property type="evidence" value="ECO:0007669"/>
    <property type="project" value="TreeGrafter"/>
</dbReference>
<evidence type="ECO:0000256" key="2">
    <source>
        <dbReference type="ARBA" id="ARBA00022723"/>
    </source>
</evidence>
<comment type="subcellular location">
    <subcellularLocation>
        <location evidence="1">Nucleus</location>
    </subcellularLocation>
</comment>
<evidence type="ECO:0000256" key="1">
    <source>
        <dbReference type="ARBA" id="ARBA00004123"/>
    </source>
</evidence>
<dbReference type="GO" id="GO:0006878">
    <property type="term" value="P:intracellular copper ion homeostasis"/>
    <property type="evidence" value="ECO:0007669"/>
    <property type="project" value="TreeGrafter"/>
</dbReference>
<reference evidence="10" key="1">
    <citation type="journal article" date="2021" name="Nat. Commun.">
        <title>Genetic determinants of endophytism in the Arabidopsis root mycobiome.</title>
        <authorList>
            <person name="Mesny F."/>
            <person name="Miyauchi S."/>
            <person name="Thiergart T."/>
            <person name="Pickel B."/>
            <person name="Atanasova L."/>
            <person name="Karlsson M."/>
            <person name="Huettel B."/>
            <person name="Barry K.W."/>
            <person name="Haridas S."/>
            <person name="Chen C."/>
            <person name="Bauer D."/>
            <person name="Andreopoulos W."/>
            <person name="Pangilinan J."/>
            <person name="LaButti K."/>
            <person name="Riley R."/>
            <person name="Lipzen A."/>
            <person name="Clum A."/>
            <person name="Drula E."/>
            <person name="Henrissat B."/>
            <person name="Kohler A."/>
            <person name="Grigoriev I.V."/>
            <person name="Martin F.M."/>
            <person name="Hacquard S."/>
        </authorList>
    </citation>
    <scope>NUCLEOTIDE SEQUENCE</scope>
    <source>
        <strain evidence="10">MPI-CAGE-CH-0243</strain>
    </source>
</reference>
<evidence type="ECO:0000256" key="8">
    <source>
        <dbReference type="SAM" id="MobiDB-lite"/>
    </source>
</evidence>
<dbReference type="PANTHER" id="PTHR28088">
    <property type="entry name" value="TRANSCRIPTIONAL ACTIVATOR HAA1-RELATED"/>
    <property type="match status" value="1"/>
</dbReference>
<keyword evidence="4" id="KW-0186">Copper</keyword>
<feature type="domain" description="Copper-fist" evidence="9">
    <location>
        <begin position="1"/>
        <end position="40"/>
    </location>
</feature>
<feature type="compositionally biased region" description="Polar residues" evidence="8">
    <location>
        <begin position="335"/>
        <end position="358"/>
    </location>
</feature>
<feature type="region of interest" description="Disordered" evidence="8">
    <location>
        <begin position="334"/>
        <end position="391"/>
    </location>
</feature>
<dbReference type="AlphaFoldDB" id="A0A9P9ECS0"/>
<dbReference type="InterPro" id="IPR036395">
    <property type="entry name" value="Cu_fist_DNA-bd_dom_sf"/>
</dbReference>
<evidence type="ECO:0000313" key="10">
    <source>
        <dbReference type="EMBL" id="KAH7135505.1"/>
    </source>
</evidence>
<dbReference type="EMBL" id="JAGMWT010000002">
    <property type="protein sequence ID" value="KAH7135505.1"/>
    <property type="molecule type" value="Genomic_DNA"/>
</dbReference>
<dbReference type="GO" id="GO:0000978">
    <property type="term" value="F:RNA polymerase II cis-regulatory region sequence-specific DNA binding"/>
    <property type="evidence" value="ECO:0007669"/>
    <property type="project" value="TreeGrafter"/>
</dbReference>
<keyword evidence="2" id="KW-0479">Metal-binding</keyword>
<gene>
    <name evidence="10" type="ORF">B0J11DRAFT_161304</name>
</gene>
<keyword evidence="11" id="KW-1185">Reference proteome</keyword>
<keyword evidence="6" id="KW-0804">Transcription</keyword>
<name>A0A9P9ECS0_9PLEO</name>
<dbReference type="SMART" id="SM00412">
    <property type="entry name" value="Cu_FIST"/>
    <property type="match status" value="1"/>
</dbReference>
<comment type="caution">
    <text evidence="10">The sequence shown here is derived from an EMBL/GenBank/DDBJ whole genome shotgun (WGS) entry which is preliminary data.</text>
</comment>
<evidence type="ECO:0000259" key="9">
    <source>
        <dbReference type="PROSITE" id="PS50073"/>
    </source>
</evidence>
<dbReference type="GO" id="GO:0045944">
    <property type="term" value="P:positive regulation of transcription by RNA polymerase II"/>
    <property type="evidence" value="ECO:0007669"/>
    <property type="project" value="TreeGrafter"/>
</dbReference>
<accession>A0A9P9ECS0</accession>
<keyword evidence="7" id="KW-0539">Nucleus</keyword>
<protein>
    <recommendedName>
        <fullName evidence="9">Copper-fist domain-containing protein</fullName>
    </recommendedName>
</protein>
<feature type="region of interest" description="Disordered" evidence="8">
    <location>
        <begin position="407"/>
        <end position="457"/>
    </location>
</feature>
<evidence type="ECO:0000256" key="5">
    <source>
        <dbReference type="ARBA" id="ARBA00023015"/>
    </source>
</evidence>
<dbReference type="OrthoDB" id="5600085at2759"/>
<dbReference type="FunFam" id="3.90.430.10:FF:000001">
    <property type="entry name" value="Copper fist DNA-binding protein"/>
    <property type="match status" value="1"/>
</dbReference>
<evidence type="ECO:0000256" key="4">
    <source>
        <dbReference type="ARBA" id="ARBA00023008"/>
    </source>
</evidence>
<dbReference type="GO" id="GO:0005507">
    <property type="term" value="F:copper ion binding"/>
    <property type="evidence" value="ECO:0007669"/>
    <property type="project" value="InterPro"/>
</dbReference>
<dbReference type="Proteomes" id="UP000700596">
    <property type="component" value="Unassembled WGS sequence"/>
</dbReference>
<organism evidence="10 11">
    <name type="scientific">Dendryphion nanum</name>
    <dbReference type="NCBI Taxonomy" id="256645"/>
    <lineage>
        <taxon>Eukaryota</taxon>
        <taxon>Fungi</taxon>
        <taxon>Dikarya</taxon>
        <taxon>Ascomycota</taxon>
        <taxon>Pezizomycotina</taxon>
        <taxon>Dothideomycetes</taxon>
        <taxon>Pleosporomycetidae</taxon>
        <taxon>Pleosporales</taxon>
        <taxon>Torulaceae</taxon>
        <taxon>Dendryphion</taxon>
    </lineage>
</organism>
<feature type="compositionally biased region" description="Polar residues" evidence="8">
    <location>
        <begin position="407"/>
        <end position="440"/>
    </location>
</feature>
<evidence type="ECO:0000256" key="7">
    <source>
        <dbReference type="ARBA" id="ARBA00023242"/>
    </source>
</evidence>
<dbReference type="SUPFAM" id="SSF57879">
    <property type="entry name" value="Zinc domain conserved in yeast copper-regulated transcription factors"/>
    <property type="match status" value="1"/>
</dbReference>
<evidence type="ECO:0000256" key="6">
    <source>
        <dbReference type="ARBA" id="ARBA00023163"/>
    </source>
</evidence>